<reference evidence="2" key="1">
    <citation type="submission" date="2016-09" db="EMBL/GenBank/DDBJ databases">
        <authorList>
            <person name="Varghese N."/>
            <person name="Submissions S."/>
        </authorList>
    </citation>
    <scope>NUCLEOTIDE SEQUENCE [LARGE SCALE GENOMIC DNA]</scope>
    <source>
        <strain evidence="2">ANC 4422</strain>
    </source>
</reference>
<dbReference type="RefSeq" id="WP_092747410.1">
    <property type="nucleotide sequence ID" value="NZ_FMYL01000004.1"/>
</dbReference>
<proteinExistence type="predicted"/>
<gene>
    <name evidence="1" type="ORF">SAMN05421733_10485</name>
</gene>
<keyword evidence="2" id="KW-1185">Reference proteome</keyword>
<dbReference type="AlphaFoldDB" id="A0A1G6H6S9"/>
<dbReference type="STRING" id="1219383.SAMN05421733_10485"/>
<name>A0A1G6H6S9_9GAMM</name>
<organism evidence="1 2">
    <name type="scientific">Acinetobacter boissieri</name>
    <dbReference type="NCBI Taxonomy" id="1219383"/>
    <lineage>
        <taxon>Bacteria</taxon>
        <taxon>Pseudomonadati</taxon>
        <taxon>Pseudomonadota</taxon>
        <taxon>Gammaproteobacteria</taxon>
        <taxon>Moraxellales</taxon>
        <taxon>Moraxellaceae</taxon>
        <taxon>Acinetobacter</taxon>
    </lineage>
</organism>
<evidence type="ECO:0000313" key="2">
    <source>
        <dbReference type="Proteomes" id="UP000242501"/>
    </source>
</evidence>
<sequence>MPIHHLKPTMQMAYVKTMLQIVGRGLVTANEVDIEIKNEFATLPVGFTFTMNVFSQGPSFTIQIQENHHLLLLSKPQQKSDLTITFKHLSFAYMVLSFQESTAQAFANDRMIADGDLSYAVRLVRCLNKMEAIILPKAVASLAVKEYPSDLVLKEKVSHASKIYLKIAQSFLKRS</sequence>
<accession>A0A1G6H6S9</accession>
<evidence type="ECO:0000313" key="1">
    <source>
        <dbReference type="EMBL" id="SDB89979.1"/>
    </source>
</evidence>
<dbReference type="InterPro" id="IPR036527">
    <property type="entry name" value="SCP2_sterol-bd_dom_sf"/>
</dbReference>
<dbReference type="SUPFAM" id="SSF55718">
    <property type="entry name" value="SCP-like"/>
    <property type="match status" value="1"/>
</dbReference>
<dbReference type="EMBL" id="FMYL01000004">
    <property type="protein sequence ID" value="SDB89979.1"/>
    <property type="molecule type" value="Genomic_DNA"/>
</dbReference>
<protein>
    <recommendedName>
        <fullName evidence="3">SCP-2 sterol transfer family protein</fullName>
    </recommendedName>
</protein>
<evidence type="ECO:0008006" key="3">
    <source>
        <dbReference type="Google" id="ProtNLM"/>
    </source>
</evidence>
<dbReference type="Proteomes" id="UP000242501">
    <property type="component" value="Unassembled WGS sequence"/>
</dbReference>
<dbReference type="OrthoDB" id="6702017at2"/>